<organism evidence="7 8">
    <name type="scientific">Nibrella saemangeumensis</name>
    <dbReference type="NCBI Taxonomy" id="1084526"/>
    <lineage>
        <taxon>Bacteria</taxon>
        <taxon>Pseudomonadati</taxon>
        <taxon>Bacteroidota</taxon>
        <taxon>Cytophagia</taxon>
        <taxon>Cytophagales</taxon>
        <taxon>Spirosomataceae</taxon>
        <taxon>Nibrella</taxon>
    </lineage>
</organism>
<evidence type="ECO:0000313" key="7">
    <source>
        <dbReference type="EMBL" id="GAA4453079.1"/>
    </source>
</evidence>
<keyword evidence="3 6" id="KW-0812">Transmembrane</keyword>
<dbReference type="PANTHER" id="PTHR32196">
    <property type="entry name" value="ABC TRANSPORTER PERMEASE PROTEIN YPHD-RELATED-RELATED"/>
    <property type="match status" value="1"/>
</dbReference>
<dbReference type="Pfam" id="PF02653">
    <property type="entry name" value="BPD_transp_2"/>
    <property type="match status" value="1"/>
</dbReference>
<keyword evidence="2" id="KW-1003">Cell membrane</keyword>
<feature type="transmembrane region" description="Helical" evidence="6">
    <location>
        <begin position="63"/>
        <end position="83"/>
    </location>
</feature>
<evidence type="ECO:0000256" key="4">
    <source>
        <dbReference type="ARBA" id="ARBA00022989"/>
    </source>
</evidence>
<feature type="transmembrane region" description="Helical" evidence="6">
    <location>
        <begin position="113"/>
        <end position="134"/>
    </location>
</feature>
<feature type="transmembrane region" description="Helical" evidence="6">
    <location>
        <begin position="312"/>
        <end position="331"/>
    </location>
</feature>
<feature type="transmembrane region" description="Helical" evidence="6">
    <location>
        <begin position="267"/>
        <end position="300"/>
    </location>
</feature>
<evidence type="ECO:0000256" key="6">
    <source>
        <dbReference type="SAM" id="Phobius"/>
    </source>
</evidence>
<protein>
    <submittedName>
        <fullName evidence="7">Sugar ABC transporter permease</fullName>
    </submittedName>
</protein>
<dbReference type="Proteomes" id="UP001501175">
    <property type="component" value="Unassembled WGS sequence"/>
</dbReference>
<keyword evidence="4 6" id="KW-1133">Transmembrane helix</keyword>
<keyword evidence="5 6" id="KW-0472">Membrane</keyword>
<feature type="transmembrane region" description="Helical" evidence="6">
    <location>
        <begin position="89"/>
        <end position="106"/>
    </location>
</feature>
<feature type="transmembrane region" description="Helical" evidence="6">
    <location>
        <begin position="140"/>
        <end position="160"/>
    </location>
</feature>
<keyword evidence="8" id="KW-1185">Reference proteome</keyword>
<dbReference type="InterPro" id="IPR001851">
    <property type="entry name" value="ABC_transp_permease"/>
</dbReference>
<feature type="transmembrane region" description="Helical" evidence="6">
    <location>
        <begin position="233"/>
        <end position="255"/>
    </location>
</feature>
<dbReference type="EMBL" id="BAABHD010000022">
    <property type="protein sequence ID" value="GAA4453079.1"/>
    <property type="molecule type" value="Genomic_DNA"/>
</dbReference>
<feature type="transmembrane region" description="Helical" evidence="6">
    <location>
        <begin position="181"/>
        <end position="202"/>
    </location>
</feature>
<feature type="transmembrane region" description="Helical" evidence="6">
    <location>
        <begin position="32"/>
        <end position="51"/>
    </location>
</feature>
<reference evidence="8" key="1">
    <citation type="journal article" date="2019" name="Int. J. Syst. Evol. Microbiol.">
        <title>The Global Catalogue of Microorganisms (GCM) 10K type strain sequencing project: providing services to taxonomists for standard genome sequencing and annotation.</title>
        <authorList>
            <consortium name="The Broad Institute Genomics Platform"/>
            <consortium name="The Broad Institute Genome Sequencing Center for Infectious Disease"/>
            <person name="Wu L."/>
            <person name="Ma J."/>
        </authorList>
    </citation>
    <scope>NUCLEOTIDE SEQUENCE [LARGE SCALE GENOMIC DNA]</scope>
    <source>
        <strain evidence="8">JCM 17927</strain>
    </source>
</reference>
<evidence type="ECO:0000256" key="1">
    <source>
        <dbReference type="ARBA" id="ARBA00004651"/>
    </source>
</evidence>
<proteinExistence type="predicted"/>
<comment type="caution">
    <text evidence="7">The sequence shown here is derived from an EMBL/GenBank/DDBJ whole genome shotgun (WGS) entry which is preliminary data.</text>
</comment>
<comment type="subcellular location">
    <subcellularLocation>
        <location evidence="1">Cell membrane</location>
        <topology evidence="1">Multi-pass membrane protein</topology>
    </subcellularLocation>
</comment>
<evidence type="ECO:0000256" key="2">
    <source>
        <dbReference type="ARBA" id="ARBA00022475"/>
    </source>
</evidence>
<evidence type="ECO:0000256" key="3">
    <source>
        <dbReference type="ARBA" id="ARBA00022692"/>
    </source>
</evidence>
<dbReference type="CDD" id="cd06579">
    <property type="entry name" value="TM_PBP1_transp_AraH_like"/>
    <property type="match status" value="1"/>
</dbReference>
<gene>
    <name evidence="7" type="ORF">GCM10023189_17580</name>
</gene>
<evidence type="ECO:0000256" key="5">
    <source>
        <dbReference type="ARBA" id="ARBA00023136"/>
    </source>
</evidence>
<accession>A0ABP8MR15</accession>
<sequence length="337" mass="35172">MPNLCSMIPTQKPKSTYLNQVGESYKTRLRGLSTYGILLAFIAICIVLALITPRFLTISNLTIVLTQVSINALLAFGVTFVIITGGIDLSIGSMVAVTGVVAAMFAHPDTYPVGVPLLMGLLTGLLFGAFNGLVITRSKVHPFIVTLGTMTMGRGLALILSKGRPISNLSDEFNFIGGGQVLGIPMPIIILIVFFIICSVLLQKTVLGRYMYAVGGNEQAARASGISLNKVKMVVYTLCGGLAGLAGIVLTSRITTGQPNAGAGFELDAIAAAIIGGTSTSGGTGTMTGTLIGALLIGVISNGLDLLNVTSYYQQVVMGIIIIGAVVLDSWNQNRNK</sequence>
<evidence type="ECO:0000313" key="8">
    <source>
        <dbReference type="Proteomes" id="UP001501175"/>
    </source>
</evidence>
<name>A0ABP8MR15_9BACT</name>